<dbReference type="GO" id="GO:0016020">
    <property type="term" value="C:membrane"/>
    <property type="evidence" value="ECO:0007669"/>
    <property type="project" value="InterPro"/>
</dbReference>
<dbReference type="Proteomes" id="UP000248311">
    <property type="component" value="Unassembled WGS sequence"/>
</dbReference>
<dbReference type="InterPro" id="IPR027417">
    <property type="entry name" value="P-loop_NTPase"/>
</dbReference>
<gene>
    <name evidence="1" type="ORF">DFP88_102212</name>
</gene>
<dbReference type="Gene3D" id="3.40.50.300">
    <property type="entry name" value="P-loop containing nucleotide triphosphate hydrolases"/>
    <property type="match status" value="1"/>
</dbReference>
<reference evidence="1 2" key="1">
    <citation type="submission" date="2018-06" db="EMBL/GenBank/DDBJ databases">
        <title>Genomic Encyclopedia of Type Strains, Phase III (KMG-III): the genomes of soil and plant-associated and newly described type strains.</title>
        <authorList>
            <person name="Whitman W."/>
        </authorList>
    </citation>
    <scope>NUCLEOTIDE SEQUENCE [LARGE SCALE GENOMIC DNA]</scope>
    <source>
        <strain evidence="1 2">CECT 9025</strain>
    </source>
</reference>
<keyword evidence="2" id="KW-1185">Reference proteome</keyword>
<sequence>MPFHSFVVLAGMRTGSNFLDSNLAALDGVMCHGEAFNPSFLGHPNTPQLLGMTQEERDADPLALLARIRAAPGLNGFRYFSDHDPRVLPALLEDPGVAKVILTRNPLETYVSRGIAVATGQWRLTDARRAKTARVRFDAEAFEAHVDETARFHHHVQRALQCSGQSGFALDYEDLNSLEVLNGLAAWLGVPARLERLQTRFKRQGILPLCERVENPGQMQEALAGLDAWGLEAGAAPDFGAPRPPGAAIPRYIAAPAAPLLFQPIASGPEAVVGEWLSALDGGAAPRSGFRWRSLRDWQRAHPQHRRFTVLRHPVLRAYACFRRHMVAQGPECFAAIRAWVWRRYGMRVSAQPGWPAEEERAAFLAFLAFLSDNLAGRTPHRIDRAWMPQVDILRGFGAALPPDMILREETLEAELGVIAALVDCDPPPLALAEDPLIARLDALYGPDVEAAVRRAFARDYDLLGFSDWRGGAPT</sequence>
<dbReference type="AlphaFoldDB" id="A0A318SRU6"/>
<dbReference type="InterPro" id="IPR005331">
    <property type="entry name" value="Sulfotransferase"/>
</dbReference>
<dbReference type="Pfam" id="PF03567">
    <property type="entry name" value="Sulfotransfer_2"/>
    <property type="match status" value="1"/>
</dbReference>
<dbReference type="GO" id="GO:0008146">
    <property type="term" value="F:sulfotransferase activity"/>
    <property type="evidence" value="ECO:0007669"/>
    <property type="project" value="InterPro"/>
</dbReference>
<name>A0A318SRU6_9RHOB</name>
<organism evidence="1 2">
    <name type="scientific">Pseudoroseicyclus aestuarii</name>
    <dbReference type="NCBI Taxonomy" id="1795041"/>
    <lineage>
        <taxon>Bacteria</taxon>
        <taxon>Pseudomonadati</taxon>
        <taxon>Pseudomonadota</taxon>
        <taxon>Alphaproteobacteria</taxon>
        <taxon>Rhodobacterales</taxon>
        <taxon>Paracoccaceae</taxon>
        <taxon>Pseudoroseicyclus</taxon>
    </lineage>
</organism>
<protein>
    <submittedName>
        <fullName evidence="1">Sulfotransferase family protein</fullName>
    </submittedName>
</protein>
<proteinExistence type="predicted"/>
<evidence type="ECO:0000313" key="1">
    <source>
        <dbReference type="EMBL" id="PYE84413.1"/>
    </source>
</evidence>
<keyword evidence="1" id="KW-0808">Transferase</keyword>
<accession>A0A318SRU6</accession>
<dbReference type="EMBL" id="QJTE01000002">
    <property type="protein sequence ID" value="PYE84413.1"/>
    <property type="molecule type" value="Genomic_DNA"/>
</dbReference>
<dbReference type="OrthoDB" id="7802556at2"/>
<dbReference type="RefSeq" id="WP_110813513.1">
    <property type="nucleotide sequence ID" value="NZ_QJTE01000002.1"/>
</dbReference>
<evidence type="ECO:0000313" key="2">
    <source>
        <dbReference type="Proteomes" id="UP000248311"/>
    </source>
</evidence>
<dbReference type="SUPFAM" id="SSF52540">
    <property type="entry name" value="P-loop containing nucleoside triphosphate hydrolases"/>
    <property type="match status" value="1"/>
</dbReference>
<comment type="caution">
    <text evidence="1">The sequence shown here is derived from an EMBL/GenBank/DDBJ whole genome shotgun (WGS) entry which is preliminary data.</text>
</comment>